<dbReference type="EC" id="2.4.-.-" evidence="2"/>
<sequence length="328" mass="36741">MAKYLFVGEADGNTGPSNVNKGIVSNLTDSFCVADSKNKIKKYLSAIVNTFRCKAVIVSGMSKVGLYAIKLAKCLNKKTIYIMHGCYEIESTLNEEVTDVNSVNMEQYVLHNVDLLLSVSKRYAERILKEYPCCNGKTTYLHNGVDKLKLDSGTVERKKGRIIAVGGDRKLKNNIAVANAMAKLDDKKKLMVYGYLYHPDDLPKGNNIEFKGLVSQEQLYKEMAQSELFVLNSTLESFGLTVFDALQCGCSVLISNAAGALDLLDVAEHDVIYDPMDEDEIAKKIDYLLQNPNNSRLMKDLNFDEISYKTEVKKLEQFCKELCEKSRS</sequence>
<accession>A0ABV1DV63</accession>
<feature type="domain" description="Glycosyl transferase family 1" evidence="1">
    <location>
        <begin position="157"/>
        <end position="296"/>
    </location>
</feature>
<name>A0ABV1DV63_9FIRM</name>
<organism evidence="2 3">
    <name type="scientific">Blautia caccae</name>
    <dbReference type="NCBI Taxonomy" id="3133175"/>
    <lineage>
        <taxon>Bacteria</taxon>
        <taxon>Bacillati</taxon>
        <taxon>Bacillota</taxon>
        <taxon>Clostridia</taxon>
        <taxon>Lachnospirales</taxon>
        <taxon>Lachnospiraceae</taxon>
        <taxon>Blautia</taxon>
    </lineage>
</organism>
<dbReference type="Proteomes" id="UP001457898">
    <property type="component" value="Unassembled WGS sequence"/>
</dbReference>
<protein>
    <submittedName>
        <fullName evidence="2">Glycosyltransferase family 4 protein</fullName>
        <ecNumber evidence="2">2.4.-.-</ecNumber>
    </submittedName>
</protein>
<evidence type="ECO:0000259" key="1">
    <source>
        <dbReference type="Pfam" id="PF00534"/>
    </source>
</evidence>
<gene>
    <name evidence="2" type="ORF">WMO65_25060</name>
</gene>
<dbReference type="InterPro" id="IPR050194">
    <property type="entry name" value="Glycosyltransferase_grp1"/>
</dbReference>
<evidence type="ECO:0000313" key="3">
    <source>
        <dbReference type="Proteomes" id="UP001457898"/>
    </source>
</evidence>
<proteinExistence type="predicted"/>
<dbReference type="PANTHER" id="PTHR45947:SF3">
    <property type="entry name" value="SULFOQUINOVOSYL TRANSFERASE SQD2"/>
    <property type="match status" value="1"/>
</dbReference>
<dbReference type="GO" id="GO:0016757">
    <property type="term" value="F:glycosyltransferase activity"/>
    <property type="evidence" value="ECO:0007669"/>
    <property type="project" value="UniProtKB-KW"/>
</dbReference>
<dbReference type="InterPro" id="IPR001296">
    <property type="entry name" value="Glyco_trans_1"/>
</dbReference>
<keyword evidence="3" id="KW-1185">Reference proteome</keyword>
<evidence type="ECO:0000313" key="2">
    <source>
        <dbReference type="EMBL" id="MEQ2434272.1"/>
    </source>
</evidence>
<keyword evidence="2" id="KW-0328">Glycosyltransferase</keyword>
<dbReference type="SUPFAM" id="SSF53756">
    <property type="entry name" value="UDP-Glycosyltransferase/glycogen phosphorylase"/>
    <property type="match status" value="1"/>
</dbReference>
<dbReference type="Pfam" id="PF00534">
    <property type="entry name" value="Glycos_transf_1"/>
    <property type="match status" value="1"/>
</dbReference>
<dbReference type="PANTHER" id="PTHR45947">
    <property type="entry name" value="SULFOQUINOVOSYL TRANSFERASE SQD2"/>
    <property type="match status" value="1"/>
</dbReference>
<dbReference type="EMBL" id="JBBMFP010000038">
    <property type="protein sequence ID" value="MEQ2434272.1"/>
    <property type="molecule type" value="Genomic_DNA"/>
</dbReference>
<dbReference type="CDD" id="cd03801">
    <property type="entry name" value="GT4_PimA-like"/>
    <property type="match status" value="1"/>
</dbReference>
<reference evidence="2 3" key="1">
    <citation type="submission" date="2024-03" db="EMBL/GenBank/DDBJ databases">
        <title>Human intestinal bacterial collection.</title>
        <authorList>
            <person name="Pauvert C."/>
            <person name="Hitch T.C.A."/>
            <person name="Clavel T."/>
        </authorList>
    </citation>
    <scope>NUCLEOTIDE SEQUENCE [LARGE SCALE GENOMIC DNA]</scope>
    <source>
        <strain evidence="2 3">CLA-SR-H028</strain>
    </source>
</reference>
<keyword evidence="2" id="KW-0808">Transferase</keyword>
<dbReference type="RefSeq" id="WP_148392780.1">
    <property type="nucleotide sequence ID" value="NZ_JBBMFP010000038.1"/>
</dbReference>
<comment type="caution">
    <text evidence="2">The sequence shown here is derived from an EMBL/GenBank/DDBJ whole genome shotgun (WGS) entry which is preliminary data.</text>
</comment>
<dbReference type="Gene3D" id="3.40.50.2000">
    <property type="entry name" value="Glycogen Phosphorylase B"/>
    <property type="match status" value="2"/>
</dbReference>